<accession>A0A1V4SP89</accession>
<dbReference type="InterPro" id="IPR022477">
    <property type="entry name" value="Spore_YqfC"/>
</dbReference>
<dbReference type="Gene3D" id="2.60.40.2000">
    <property type="match status" value="1"/>
</dbReference>
<organism evidence="1 2">
    <name type="scientific">Clostridium thermobutyricum DSM 4928</name>
    <dbReference type="NCBI Taxonomy" id="1121339"/>
    <lineage>
        <taxon>Bacteria</taxon>
        <taxon>Bacillati</taxon>
        <taxon>Bacillota</taxon>
        <taxon>Clostridia</taxon>
        <taxon>Eubacteriales</taxon>
        <taxon>Clostridiaceae</taxon>
        <taxon>Clostridium</taxon>
    </lineage>
</organism>
<evidence type="ECO:0000313" key="1">
    <source>
        <dbReference type="EMBL" id="OPX45286.1"/>
    </source>
</evidence>
<dbReference type="RefSeq" id="WP_080024145.1">
    <property type="nucleotide sequence ID" value="NZ_LTAY01000103.1"/>
</dbReference>
<dbReference type="InterPro" id="IPR022476">
    <property type="entry name" value="Spore_YabP/YqfC"/>
</dbReference>
<dbReference type="EMBL" id="LTAY01000103">
    <property type="protein sequence ID" value="OPX45286.1"/>
    <property type="molecule type" value="Genomic_DNA"/>
</dbReference>
<dbReference type="OrthoDB" id="2989236at2"/>
<comment type="caution">
    <text evidence="1">The sequence shown here is derived from an EMBL/GenBank/DDBJ whole genome shotgun (WGS) entry which is preliminary data.</text>
</comment>
<evidence type="ECO:0000313" key="2">
    <source>
        <dbReference type="Proteomes" id="UP000191448"/>
    </source>
</evidence>
<proteinExistence type="predicted"/>
<dbReference type="Pfam" id="PF07873">
    <property type="entry name" value="YabP"/>
    <property type="match status" value="1"/>
</dbReference>
<dbReference type="InterPro" id="IPR038705">
    <property type="entry name" value="YabP_sf"/>
</dbReference>
<name>A0A1V4SP89_9CLOT</name>
<dbReference type="Proteomes" id="UP000191448">
    <property type="component" value="Unassembled WGS sequence"/>
</dbReference>
<dbReference type="NCBIfam" id="TIGR02856">
    <property type="entry name" value="spore_yqfC"/>
    <property type="match status" value="1"/>
</dbReference>
<protein>
    <submittedName>
        <fullName evidence="1">YabP family protein</fullName>
    </submittedName>
</protein>
<reference evidence="1 2" key="1">
    <citation type="submission" date="2016-02" db="EMBL/GenBank/DDBJ databases">
        <title>Genome sequence of Clostridium thermobutyricum DSM 4928.</title>
        <authorList>
            <person name="Poehlein A."/>
            <person name="Daniel R."/>
        </authorList>
    </citation>
    <scope>NUCLEOTIDE SEQUENCE [LARGE SCALE GENOMIC DNA]</scope>
    <source>
        <strain evidence="1 2">DSM 4928</strain>
    </source>
</reference>
<gene>
    <name evidence="1" type="ORF">CLTHE_30500</name>
</gene>
<dbReference type="AlphaFoldDB" id="A0A1V4SP89"/>
<sequence>MENKFKNRKNEVIKKLNLPKEVMTGEPKITIIGKEEINIENHKGIIKFDDNFISLNSTIGKLTIEGTGLEILYIEEETIIVSGTFNTIYYGEKSHE</sequence>